<feature type="domain" description="SGNH hydrolase-type esterase" evidence="1">
    <location>
        <begin position="68"/>
        <end position="217"/>
    </location>
</feature>
<dbReference type="Gene3D" id="3.40.50.1110">
    <property type="entry name" value="SGNH hydrolase"/>
    <property type="match status" value="1"/>
</dbReference>
<sequence>MKSIRNRYNRYALIQFLFFCTILIIGQTANSQEIGFKEEVAGLVEKLDQQGWEKGGVVFTGSSSIRFWKTLAEDFPKTNTINTGFGGSQAHELLHYLEPLVIRYAPKKVFIYIGENDINAGKSVRQTMTEISLIIDRLQAELPDVELYFIGTKPSPSRWEKSGQMQAFNAELNTMALSKDNVYYISVWDKMLDKKGQPNETLFVEDRLHLNEKGYKIWRKSVKGFL</sequence>
<dbReference type="InterPro" id="IPR013830">
    <property type="entry name" value="SGNH_hydro"/>
</dbReference>
<dbReference type="STRING" id="1239962.C943_03975"/>
<dbReference type="InterPro" id="IPR036514">
    <property type="entry name" value="SGNH_hydro_sf"/>
</dbReference>
<organism evidence="2 3">
    <name type="scientific">Mariniradius saccharolyticus AK6</name>
    <dbReference type="NCBI Taxonomy" id="1239962"/>
    <lineage>
        <taxon>Bacteria</taxon>
        <taxon>Pseudomonadati</taxon>
        <taxon>Bacteroidota</taxon>
        <taxon>Cytophagia</taxon>
        <taxon>Cytophagales</taxon>
        <taxon>Cyclobacteriaceae</taxon>
        <taxon>Mariniradius</taxon>
    </lineage>
</organism>
<evidence type="ECO:0000313" key="2">
    <source>
        <dbReference type="EMBL" id="EMS34158.1"/>
    </source>
</evidence>
<comment type="caution">
    <text evidence="2">The sequence shown here is derived from an EMBL/GenBank/DDBJ whole genome shotgun (WGS) entry which is preliminary data.</text>
</comment>
<protein>
    <recommendedName>
        <fullName evidence="1">SGNH hydrolase-type esterase domain-containing protein</fullName>
    </recommendedName>
</protein>
<dbReference type="Pfam" id="PF13472">
    <property type="entry name" value="Lipase_GDSL_2"/>
    <property type="match status" value="1"/>
</dbReference>
<dbReference type="PANTHER" id="PTHR30383">
    <property type="entry name" value="THIOESTERASE 1/PROTEASE 1/LYSOPHOSPHOLIPASE L1"/>
    <property type="match status" value="1"/>
</dbReference>
<dbReference type="RefSeq" id="WP_008625445.1">
    <property type="nucleotide sequence ID" value="NZ_AMZY02000007.1"/>
</dbReference>
<gene>
    <name evidence="2" type="ORF">C943_03975</name>
</gene>
<evidence type="ECO:0000313" key="3">
    <source>
        <dbReference type="Proteomes" id="UP000010953"/>
    </source>
</evidence>
<dbReference type="EMBL" id="AMZY02000007">
    <property type="protein sequence ID" value="EMS34158.1"/>
    <property type="molecule type" value="Genomic_DNA"/>
</dbReference>
<keyword evidence="3" id="KW-1185">Reference proteome</keyword>
<dbReference type="InterPro" id="IPR051532">
    <property type="entry name" value="Ester_Hydrolysis_Enzymes"/>
</dbReference>
<dbReference type="eggNOG" id="COG2755">
    <property type="taxonomic scope" value="Bacteria"/>
</dbReference>
<evidence type="ECO:0000259" key="1">
    <source>
        <dbReference type="Pfam" id="PF13472"/>
    </source>
</evidence>
<accession>M7XHW9</accession>
<dbReference type="AlphaFoldDB" id="M7XHW9"/>
<dbReference type="OrthoDB" id="9790057at2"/>
<dbReference type="GO" id="GO:0004622">
    <property type="term" value="F:phosphatidylcholine lysophospholipase activity"/>
    <property type="evidence" value="ECO:0007669"/>
    <property type="project" value="TreeGrafter"/>
</dbReference>
<dbReference type="Proteomes" id="UP000010953">
    <property type="component" value="Unassembled WGS sequence"/>
</dbReference>
<dbReference type="PANTHER" id="PTHR30383:SF5">
    <property type="entry name" value="SGNH HYDROLASE-TYPE ESTERASE DOMAIN-CONTAINING PROTEIN"/>
    <property type="match status" value="1"/>
</dbReference>
<reference evidence="2" key="1">
    <citation type="submission" date="2013-01" db="EMBL/GenBank/DDBJ databases">
        <title>Genome assembly of Mariniradius saccharolyticus AK6.</title>
        <authorList>
            <person name="Vaidya B."/>
            <person name="Khatri I."/>
            <person name="Tanuku N.R.S."/>
            <person name="Subramanian S."/>
            <person name="Pinnaka A."/>
        </authorList>
    </citation>
    <scope>NUCLEOTIDE SEQUENCE [LARGE SCALE GENOMIC DNA]</scope>
    <source>
        <strain evidence="2">AK6</strain>
    </source>
</reference>
<name>M7XHW9_9BACT</name>
<proteinExistence type="predicted"/>
<dbReference type="InParanoid" id="M7XHW9"/>
<dbReference type="SUPFAM" id="SSF52266">
    <property type="entry name" value="SGNH hydrolase"/>
    <property type="match status" value="1"/>
</dbReference>